<comment type="caution">
    <text evidence="9">The sequence shown here is derived from an EMBL/GenBank/DDBJ whole genome shotgun (WGS) entry which is preliminary data.</text>
</comment>
<dbReference type="InterPro" id="IPR000515">
    <property type="entry name" value="MetI-like"/>
</dbReference>
<feature type="transmembrane region" description="Helical" evidence="7">
    <location>
        <begin position="72"/>
        <end position="96"/>
    </location>
</feature>
<feature type="transmembrane region" description="Helical" evidence="7">
    <location>
        <begin position="183"/>
        <end position="208"/>
    </location>
</feature>
<dbReference type="Gene3D" id="1.10.3720.10">
    <property type="entry name" value="MetI-like"/>
    <property type="match status" value="1"/>
</dbReference>
<keyword evidence="6 7" id="KW-0472">Membrane</keyword>
<evidence type="ECO:0000256" key="5">
    <source>
        <dbReference type="ARBA" id="ARBA00022989"/>
    </source>
</evidence>
<evidence type="ECO:0000313" key="10">
    <source>
        <dbReference type="Proteomes" id="UP000245412"/>
    </source>
</evidence>
<feature type="domain" description="ABC transmembrane type-1" evidence="8">
    <location>
        <begin position="73"/>
        <end position="262"/>
    </location>
</feature>
<protein>
    <submittedName>
        <fullName evidence="9">Carbohydrate ABC transporter membrane protein 2 (CUT1 family)</fullName>
    </submittedName>
</protein>
<name>A0AB73T461_9FIRM</name>
<sequence length="277" mass="30757">MIKRKVKLAAADIIVLLSSLLIFGTPLYFLVINSFKSQKDARALSIAWPETFHIGENFYEAFSNQNYLIIRAFGNSVLITFFSVLGLICICAMAGYVIQRRKDRLSKIVNGCILTGLMIPPAILPTIWVMQGIGIYKTIFGMVLVEIALGIPFTTMLFRGYMGSIPREIEEAALIDGCGKFRIFAVIIAPLLKPIASTAVILQAVTVFNDFVNPLYFLPGNKNATIQLTLYNFMGKFSNKYNLLFADIILITIPMLVLFIFFNKRIIDGMAAGAVKG</sequence>
<dbReference type="Proteomes" id="UP000245412">
    <property type="component" value="Unassembled WGS sequence"/>
</dbReference>
<proteinExistence type="inferred from homology"/>
<keyword evidence="3" id="KW-1003">Cell membrane</keyword>
<organism evidence="9 10">
    <name type="scientific">Murimonas intestini</name>
    <dbReference type="NCBI Taxonomy" id="1337051"/>
    <lineage>
        <taxon>Bacteria</taxon>
        <taxon>Bacillati</taxon>
        <taxon>Bacillota</taxon>
        <taxon>Clostridia</taxon>
        <taxon>Lachnospirales</taxon>
        <taxon>Lachnospiraceae</taxon>
        <taxon>Murimonas</taxon>
    </lineage>
</organism>
<feature type="transmembrane region" description="Helical" evidence="7">
    <location>
        <begin position="12"/>
        <end position="32"/>
    </location>
</feature>
<accession>A0AB73T461</accession>
<keyword evidence="2 7" id="KW-0813">Transport</keyword>
<dbReference type="InterPro" id="IPR035906">
    <property type="entry name" value="MetI-like_sf"/>
</dbReference>
<dbReference type="SUPFAM" id="SSF161098">
    <property type="entry name" value="MetI-like"/>
    <property type="match status" value="1"/>
</dbReference>
<dbReference type="RefSeq" id="WP_109626501.1">
    <property type="nucleotide sequence ID" value="NZ_JANKBI010000004.1"/>
</dbReference>
<evidence type="ECO:0000256" key="3">
    <source>
        <dbReference type="ARBA" id="ARBA00022475"/>
    </source>
</evidence>
<evidence type="ECO:0000256" key="2">
    <source>
        <dbReference type="ARBA" id="ARBA00022448"/>
    </source>
</evidence>
<evidence type="ECO:0000256" key="7">
    <source>
        <dbReference type="RuleBase" id="RU363032"/>
    </source>
</evidence>
<keyword evidence="10" id="KW-1185">Reference proteome</keyword>
<comment type="similarity">
    <text evidence="7">Belongs to the binding-protein-dependent transport system permease family.</text>
</comment>
<feature type="transmembrane region" description="Helical" evidence="7">
    <location>
        <begin position="241"/>
        <end position="262"/>
    </location>
</feature>
<feature type="transmembrane region" description="Helical" evidence="7">
    <location>
        <begin position="139"/>
        <end position="162"/>
    </location>
</feature>
<reference evidence="9 10" key="1">
    <citation type="submission" date="2018-05" db="EMBL/GenBank/DDBJ databases">
        <authorList>
            <person name="Goeker M."/>
            <person name="Huntemann M."/>
            <person name="Clum A."/>
            <person name="Pillay M."/>
            <person name="Palaniappan K."/>
            <person name="Varghese N."/>
            <person name="Mikhailova N."/>
            <person name="Stamatis D."/>
            <person name="Reddy T."/>
            <person name="Daum C."/>
            <person name="Shapiro N."/>
            <person name="Ivanova N."/>
            <person name="Kyrpides N."/>
            <person name="Woyke T."/>
        </authorList>
    </citation>
    <scope>NUCLEOTIDE SEQUENCE [LARGE SCALE GENOMIC DNA]</scope>
    <source>
        <strain evidence="9 10">DSM 26524</strain>
    </source>
</reference>
<dbReference type="PROSITE" id="PS50928">
    <property type="entry name" value="ABC_TM1"/>
    <property type="match status" value="1"/>
</dbReference>
<feature type="transmembrane region" description="Helical" evidence="7">
    <location>
        <begin position="108"/>
        <end position="133"/>
    </location>
</feature>
<evidence type="ECO:0000256" key="6">
    <source>
        <dbReference type="ARBA" id="ARBA00023136"/>
    </source>
</evidence>
<evidence type="ECO:0000256" key="1">
    <source>
        <dbReference type="ARBA" id="ARBA00004651"/>
    </source>
</evidence>
<evidence type="ECO:0000313" key="9">
    <source>
        <dbReference type="EMBL" id="PWJ75564.1"/>
    </source>
</evidence>
<evidence type="ECO:0000259" key="8">
    <source>
        <dbReference type="PROSITE" id="PS50928"/>
    </source>
</evidence>
<dbReference type="PANTHER" id="PTHR43744:SF8">
    <property type="entry name" value="SN-GLYCEROL-3-PHOSPHATE TRANSPORT SYSTEM PERMEASE PROTEIN UGPE"/>
    <property type="match status" value="1"/>
</dbReference>
<comment type="subcellular location">
    <subcellularLocation>
        <location evidence="1 7">Cell membrane</location>
        <topology evidence="1 7">Multi-pass membrane protein</topology>
    </subcellularLocation>
</comment>
<dbReference type="Pfam" id="PF00528">
    <property type="entry name" value="BPD_transp_1"/>
    <property type="match status" value="1"/>
</dbReference>
<keyword evidence="5 7" id="KW-1133">Transmembrane helix</keyword>
<dbReference type="CDD" id="cd06261">
    <property type="entry name" value="TM_PBP2"/>
    <property type="match status" value="1"/>
</dbReference>
<dbReference type="EMBL" id="QGGY01000006">
    <property type="protein sequence ID" value="PWJ75564.1"/>
    <property type="molecule type" value="Genomic_DNA"/>
</dbReference>
<dbReference type="AlphaFoldDB" id="A0AB73T461"/>
<gene>
    <name evidence="9" type="ORF">C7383_106134</name>
</gene>
<evidence type="ECO:0000256" key="4">
    <source>
        <dbReference type="ARBA" id="ARBA00022692"/>
    </source>
</evidence>
<dbReference type="PANTHER" id="PTHR43744">
    <property type="entry name" value="ABC TRANSPORTER PERMEASE PROTEIN MG189-RELATED-RELATED"/>
    <property type="match status" value="1"/>
</dbReference>
<keyword evidence="4 7" id="KW-0812">Transmembrane</keyword>
<dbReference type="GO" id="GO:0055085">
    <property type="term" value="P:transmembrane transport"/>
    <property type="evidence" value="ECO:0007669"/>
    <property type="project" value="InterPro"/>
</dbReference>
<dbReference type="GO" id="GO:0005886">
    <property type="term" value="C:plasma membrane"/>
    <property type="evidence" value="ECO:0007669"/>
    <property type="project" value="UniProtKB-SubCell"/>
</dbReference>